<name>A0A6J4KUX8_9ACTN</name>
<accession>A0A6J4KUX8</accession>
<feature type="non-terminal residue" evidence="2">
    <location>
        <position position="108"/>
    </location>
</feature>
<organism evidence="2">
    <name type="scientific">uncultured Frankineae bacterium</name>
    <dbReference type="NCBI Taxonomy" id="437475"/>
    <lineage>
        <taxon>Bacteria</taxon>
        <taxon>Bacillati</taxon>
        <taxon>Actinomycetota</taxon>
        <taxon>Actinomycetes</taxon>
        <taxon>Frankiales</taxon>
        <taxon>environmental samples</taxon>
    </lineage>
</organism>
<feature type="compositionally biased region" description="Basic and acidic residues" evidence="1">
    <location>
        <begin position="1"/>
        <end position="13"/>
    </location>
</feature>
<evidence type="ECO:0000256" key="1">
    <source>
        <dbReference type="SAM" id="MobiDB-lite"/>
    </source>
</evidence>
<feature type="region of interest" description="Disordered" evidence="1">
    <location>
        <begin position="67"/>
        <end position="108"/>
    </location>
</feature>
<gene>
    <name evidence="2" type="ORF">AVDCRST_MAG07-813</name>
</gene>
<evidence type="ECO:0000313" key="2">
    <source>
        <dbReference type="EMBL" id="CAA9314640.1"/>
    </source>
</evidence>
<protein>
    <submittedName>
        <fullName evidence="2">Protein often found in Actinomycetes clustered with signal peptidase and/or RNaseHII</fullName>
    </submittedName>
</protein>
<reference evidence="2" key="1">
    <citation type="submission" date="2020-02" db="EMBL/GenBank/DDBJ databases">
        <authorList>
            <person name="Meier V. D."/>
        </authorList>
    </citation>
    <scope>NUCLEOTIDE SEQUENCE</scope>
    <source>
        <strain evidence="2">AVDCRST_MAG07</strain>
    </source>
</reference>
<sequence>ERRGAREVRDRDGAAALPGVPRHRPAVRLRGRDRAPLLPGQLGGRAAAHLRGRGLVRADAHRRLGVGHVPPGALREVGAGADLQGRQRREAREARPRAAGWASSVPGV</sequence>
<dbReference type="AlphaFoldDB" id="A0A6J4KUX8"/>
<proteinExistence type="predicted"/>
<feature type="compositionally biased region" description="Basic and acidic residues" evidence="1">
    <location>
        <begin position="85"/>
        <end position="96"/>
    </location>
</feature>
<dbReference type="EMBL" id="CADCUB010000044">
    <property type="protein sequence ID" value="CAA9314640.1"/>
    <property type="molecule type" value="Genomic_DNA"/>
</dbReference>
<feature type="region of interest" description="Disordered" evidence="1">
    <location>
        <begin position="1"/>
        <end position="25"/>
    </location>
</feature>
<feature type="non-terminal residue" evidence="2">
    <location>
        <position position="1"/>
    </location>
</feature>